<feature type="region of interest" description="Disordered" evidence="1">
    <location>
        <begin position="1"/>
        <end position="44"/>
    </location>
</feature>
<feature type="compositionally biased region" description="Polar residues" evidence="1">
    <location>
        <begin position="25"/>
        <end position="44"/>
    </location>
</feature>
<accession>A0A835CNC0</accession>
<gene>
    <name evidence="2" type="ORF">HCN44_004794</name>
</gene>
<dbReference type="AlphaFoldDB" id="A0A835CNC0"/>
<evidence type="ECO:0000256" key="1">
    <source>
        <dbReference type="SAM" id="MobiDB-lite"/>
    </source>
</evidence>
<keyword evidence="3" id="KW-1185">Reference proteome</keyword>
<evidence type="ECO:0000313" key="2">
    <source>
        <dbReference type="EMBL" id="KAF7987978.1"/>
    </source>
</evidence>
<name>A0A835CNC0_APHGI</name>
<proteinExistence type="predicted"/>
<reference evidence="2 3" key="1">
    <citation type="submission" date="2020-08" db="EMBL/GenBank/DDBJ databases">
        <title>Aphidius gifuensis genome sequencing and assembly.</title>
        <authorList>
            <person name="Du Z."/>
        </authorList>
    </citation>
    <scope>NUCLEOTIDE SEQUENCE [LARGE SCALE GENOMIC DNA]</scope>
    <source>
        <strain evidence="2">YNYX2018</strain>
        <tissue evidence="2">Adults</tissue>
    </source>
</reference>
<dbReference type="OrthoDB" id="8192078at2759"/>
<dbReference type="EMBL" id="JACMRX010000006">
    <property type="protein sequence ID" value="KAF7987978.1"/>
    <property type="molecule type" value="Genomic_DNA"/>
</dbReference>
<dbReference type="Proteomes" id="UP000639338">
    <property type="component" value="Unassembled WGS sequence"/>
</dbReference>
<comment type="caution">
    <text evidence="2">The sequence shown here is derived from an EMBL/GenBank/DDBJ whole genome shotgun (WGS) entry which is preliminary data.</text>
</comment>
<protein>
    <submittedName>
        <fullName evidence="2">Uncharacterized protein</fullName>
    </submittedName>
</protein>
<organism evidence="2 3">
    <name type="scientific">Aphidius gifuensis</name>
    <name type="common">Parasitoid wasp</name>
    <dbReference type="NCBI Taxonomy" id="684658"/>
    <lineage>
        <taxon>Eukaryota</taxon>
        <taxon>Metazoa</taxon>
        <taxon>Ecdysozoa</taxon>
        <taxon>Arthropoda</taxon>
        <taxon>Hexapoda</taxon>
        <taxon>Insecta</taxon>
        <taxon>Pterygota</taxon>
        <taxon>Neoptera</taxon>
        <taxon>Endopterygota</taxon>
        <taxon>Hymenoptera</taxon>
        <taxon>Apocrita</taxon>
        <taxon>Ichneumonoidea</taxon>
        <taxon>Braconidae</taxon>
        <taxon>Aphidiinae</taxon>
        <taxon>Aphidius</taxon>
    </lineage>
</organism>
<sequence>MDHVTKSHPLIPNVSTAPDEDTVEVKSNTNAASQTLSIQPTTNNEINAMPDCEISQNLILVDKICSNKTTQLELTNNHDNNNVSFKINTSTYDKMLSHFQENQFSKAEQVMTELYADPIIPRSLVQKVSLKFQEFYHQSIDDLKKYLEGLFTDDEKVNCAINLFKKSFNKINTEHKAMMHLEKRGVLIKPEIKLVKTVLQLRRINLRKTYKKVKINIITVPMKKLLKQFLELPNVFQTIKEYMDEKETELYSSPSIVSSMLHGENWRKIKSKYSDKLVLPLSIYTDDYEINNPLRSHKCLRKMTGIYYSISCLPSEFAGQLKNWFLAQKHKQQDYNCFHTSANKKFFNNLSEEIKELQKEGIVVSVNGQKYHIFFHLAQLLGDNLALNQILGFNSTFNATYYCRICRASKKVYRQQLVENARLLRTQTNYPKDVASLSHGVKEKSVFFDVFNMFDSPTMDPFHDKEEGGYRYIMREVLYDLIYKKKYFTINYLNERISGYNIDKSSGVNIPPPITTNIKQLKKKYFILSGSEMSWLVMNLSILVSHLIDPDDKTWKLYIMTRKINCIIMSSSFNKETRPKELTKLIKDHHSYHHLYLQLFNTHLVPKLHFWLHIPRNMIKHGSIRGLSTIRGEAKHRFFKQVARSITSRKCPAYTLSVKHRLQWAHRILIQEPMLTSIVVGVKNTIYLDTIDDWSEFRDCTPINLKNPHSVYSWVNKRQLQQTMLPHIKPNQDNPYT</sequence>
<evidence type="ECO:0000313" key="3">
    <source>
        <dbReference type="Proteomes" id="UP000639338"/>
    </source>
</evidence>